<accession>A0A5B9QYB2</accession>
<evidence type="ECO:0000256" key="1">
    <source>
        <dbReference type="ARBA" id="ARBA00022723"/>
    </source>
</evidence>
<dbReference type="Proteomes" id="UP000325286">
    <property type="component" value="Chromosome"/>
</dbReference>
<keyword evidence="3" id="KW-0862">Zinc</keyword>
<evidence type="ECO:0000256" key="3">
    <source>
        <dbReference type="ARBA" id="ARBA00022833"/>
    </source>
</evidence>
<evidence type="ECO:0000313" key="8">
    <source>
        <dbReference type="Proteomes" id="UP000325286"/>
    </source>
</evidence>
<dbReference type="InterPro" id="IPR001876">
    <property type="entry name" value="Znf_RanBP2"/>
</dbReference>
<keyword evidence="8" id="KW-1185">Reference proteome</keyword>
<dbReference type="RefSeq" id="WP_068132847.1">
    <property type="nucleotide sequence ID" value="NZ_CP042914.1"/>
</dbReference>
<dbReference type="PROSITE" id="PS01358">
    <property type="entry name" value="ZF_RANBP2_1"/>
    <property type="match status" value="1"/>
</dbReference>
<dbReference type="GO" id="GO:0008270">
    <property type="term" value="F:zinc ion binding"/>
    <property type="evidence" value="ECO:0007669"/>
    <property type="project" value="UniProtKB-KW"/>
</dbReference>
<feature type="transmembrane region" description="Helical" evidence="5">
    <location>
        <begin position="173"/>
        <end position="194"/>
    </location>
</feature>
<keyword evidence="1" id="KW-0479">Metal-binding</keyword>
<evidence type="ECO:0000256" key="4">
    <source>
        <dbReference type="SAM" id="MobiDB-lite"/>
    </source>
</evidence>
<keyword evidence="5" id="KW-0472">Membrane</keyword>
<organism evidence="7 8">
    <name type="scientific">Roseimaritima ulvae</name>
    <dbReference type="NCBI Taxonomy" id="980254"/>
    <lineage>
        <taxon>Bacteria</taxon>
        <taxon>Pseudomonadati</taxon>
        <taxon>Planctomycetota</taxon>
        <taxon>Planctomycetia</taxon>
        <taxon>Pirellulales</taxon>
        <taxon>Pirellulaceae</taxon>
        <taxon>Roseimaritima</taxon>
    </lineage>
</organism>
<name>A0A5B9QYB2_9BACT</name>
<reference evidence="7 8" key="1">
    <citation type="submission" date="2019-08" db="EMBL/GenBank/DDBJ databases">
        <title>Deep-cultivation of Planctomycetes and their phenomic and genomic characterization uncovers novel biology.</title>
        <authorList>
            <person name="Wiegand S."/>
            <person name="Jogler M."/>
            <person name="Boedeker C."/>
            <person name="Pinto D."/>
            <person name="Vollmers J."/>
            <person name="Rivas-Marin E."/>
            <person name="Kohn T."/>
            <person name="Peeters S.H."/>
            <person name="Heuer A."/>
            <person name="Rast P."/>
            <person name="Oberbeckmann S."/>
            <person name="Bunk B."/>
            <person name="Jeske O."/>
            <person name="Meyerdierks A."/>
            <person name="Storesund J.E."/>
            <person name="Kallscheuer N."/>
            <person name="Luecker S."/>
            <person name="Lage O.M."/>
            <person name="Pohl T."/>
            <person name="Merkel B.J."/>
            <person name="Hornburger P."/>
            <person name="Mueller R.-W."/>
            <person name="Bruemmer F."/>
            <person name="Labrenz M."/>
            <person name="Spormann A.M."/>
            <person name="Op den Camp H."/>
            <person name="Overmann J."/>
            <person name="Amann R."/>
            <person name="Jetten M.S.M."/>
            <person name="Mascher T."/>
            <person name="Medema M.H."/>
            <person name="Devos D.P."/>
            <person name="Kaster A.-K."/>
            <person name="Ovreas L."/>
            <person name="Rohde M."/>
            <person name="Galperin M.Y."/>
            <person name="Jogler C."/>
        </authorList>
    </citation>
    <scope>NUCLEOTIDE SEQUENCE [LARGE SCALE GENOMIC DNA]</scope>
    <source>
        <strain evidence="7 8">UC8</strain>
    </source>
</reference>
<dbReference type="Pfam" id="PF24463">
    <property type="entry name" value="DUF7577"/>
    <property type="match status" value="1"/>
</dbReference>
<evidence type="ECO:0000259" key="6">
    <source>
        <dbReference type="PROSITE" id="PS01358"/>
    </source>
</evidence>
<keyword evidence="5" id="KW-1133">Transmembrane helix</keyword>
<dbReference type="OrthoDB" id="9814654at2"/>
<gene>
    <name evidence="7" type="ORF">UC8_49310</name>
</gene>
<evidence type="ECO:0000256" key="2">
    <source>
        <dbReference type="ARBA" id="ARBA00022771"/>
    </source>
</evidence>
<keyword evidence="2" id="KW-0863">Zinc-finger</keyword>
<sequence>MDDRRRVLREAFNFVEAETIRIRLVDADIPAVVTGTDAGVALSMGGAGTDRLVRVEVAEADYDRANEILRADQARMRDAKPWICSRCGEPNEPAFEVCWSCGKPLADVDQRGAPTPLKPSDFTVDAPREEAPPELDADPNPYRPARLPSGTAIARPGVDVERQEDLEEQVRRAFLSSMVGLLVCPPLVNFYSLALVLMVPSEAYQRPPLRNRLLLAWVIDFVSIGVWTIVWMSTLR</sequence>
<evidence type="ECO:0000256" key="5">
    <source>
        <dbReference type="SAM" id="Phobius"/>
    </source>
</evidence>
<keyword evidence="5" id="KW-0812">Transmembrane</keyword>
<proteinExistence type="predicted"/>
<dbReference type="Pfam" id="PF09413">
    <property type="entry name" value="DUF2007"/>
    <property type="match status" value="1"/>
</dbReference>
<evidence type="ECO:0000313" key="7">
    <source>
        <dbReference type="EMBL" id="QEG42889.1"/>
    </source>
</evidence>
<feature type="region of interest" description="Disordered" evidence="4">
    <location>
        <begin position="110"/>
        <end position="145"/>
    </location>
</feature>
<feature type="transmembrane region" description="Helical" evidence="5">
    <location>
        <begin position="214"/>
        <end position="235"/>
    </location>
</feature>
<protein>
    <recommendedName>
        <fullName evidence="6">RanBP2-type domain-containing protein</fullName>
    </recommendedName>
</protein>
<feature type="domain" description="RanBP2-type" evidence="6">
    <location>
        <begin position="82"/>
        <end position="101"/>
    </location>
</feature>
<dbReference type="InterPro" id="IPR018551">
    <property type="entry name" value="DUF2007"/>
</dbReference>
<dbReference type="InterPro" id="IPR055999">
    <property type="entry name" value="DUF7577"/>
</dbReference>
<dbReference type="AlphaFoldDB" id="A0A5B9QYB2"/>
<dbReference type="EMBL" id="CP042914">
    <property type="protein sequence ID" value="QEG42889.1"/>
    <property type="molecule type" value="Genomic_DNA"/>
</dbReference>
<dbReference type="KEGG" id="rul:UC8_49310"/>